<evidence type="ECO:0000313" key="2">
    <source>
        <dbReference type="Proteomes" id="UP001151760"/>
    </source>
</evidence>
<organism evidence="1 2">
    <name type="scientific">Tanacetum coccineum</name>
    <dbReference type="NCBI Taxonomy" id="301880"/>
    <lineage>
        <taxon>Eukaryota</taxon>
        <taxon>Viridiplantae</taxon>
        <taxon>Streptophyta</taxon>
        <taxon>Embryophyta</taxon>
        <taxon>Tracheophyta</taxon>
        <taxon>Spermatophyta</taxon>
        <taxon>Magnoliopsida</taxon>
        <taxon>eudicotyledons</taxon>
        <taxon>Gunneridae</taxon>
        <taxon>Pentapetalae</taxon>
        <taxon>asterids</taxon>
        <taxon>campanulids</taxon>
        <taxon>Asterales</taxon>
        <taxon>Asteraceae</taxon>
        <taxon>Asteroideae</taxon>
        <taxon>Anthemideae</taxon>
        <taxon>Anthemidinae</taxon>
        <taxon>Tanacetum</taxon>
    </lineage>
</organism>
<sequence length="118" mass="12823">MVTIPPSTGNFSIPWAVDGTARIADIPGLPIMPLYGDGDLITIKFIQAVVECSLLPTITDSSSINVLAWDCLTRCIYLLMESGSTTALAALNGKEMPLPCENFWLTFCLVFHCHDCTI</sequence>
<keyword evidence="2" id="KW-1185">Reference proteome</keyword>
<accession>A0ABQ5G6M2</accession>
<dbReference type="EMBL" id="BQNB010018156">
    <property type="protein sequence ID" value="GJT71296.1"/>
    <property type="molecule type" value="Genomic_DNA"/>
</dbReference>
<proteinExistence type="predicted"/>
<evidence type="ECO:0000313" key="1">
    <source>
        <dbReference type="EMBL" id="GJT71296.1"/>
    </source>
</evidence>
<name>A0ABQ5G6M2_9ASTR</name>
<reference evidence="1" key="2">
    <citation type="submission" date="2022-01" db="EMBL/GenBank/DDBJ databases">
        <authorList>
            <person name="Yamashiro T."/>
            <person name="Shiraishi A."/>
            <person name="Satake H."/>
            <person name="Nakayama K."/>
        </authorList>
    </citation>
    <scope>NUCLEOTIDE SEQUENCE</scope>
</reference>
<protein>
    <submittedName>
        <fullName evidence="1">Uncharacterized protein</fullName>
    </submittedName>
</protein>
<dbReference type="Proteomes" id="UP001151760">
    <property type="component" value="Unassembled WGS sequence"/>
</dbReference>
<comment type="caution">
    <text evidence="1">The sequence shown here is derived from an EMBL/GenBank/DDBJ whole genome shotgun (WGS) entry which is preliminary data.</text>
</comment>
<gene>
    <name evidence="1" type="ORF">Tco_1030582</name>
</gene>
<reference evidence="1" key="1">
    <citation type="journal article" date="2022" name="Int. J. Mol. Sci.">
        <title>Draft Genome of Tanacetum Coccineum: Genomic Comparison of Closely Related Tanacetum-Family Plants.</title>
        <authorList>
            <person name="Yamashiro T."/>
            <person name="Shiraishi A."/>
            <person name="Nakayama K."/>
            <person name="Satake H."/>
        </authorList>
    </citation>
    <scope>NUCLEOTIDE SEQUENCE</scope>
</reference>